<sequence length="115" mass="13208">MQHDQNSENKLVRINMTETKKKQILKPEHVVRNGAVAASIWKRQAPSGFEYFDYSISRSWKSKGTGREAYSPNFFARCKDDLLNTIEAATQWIDEQSDEPSKVDAKSAEANHQLY</sequence>
<protein>
    <submittedName>
        <fullName evidence="2">Uncharacterized protein</fullName>
    </submittedName>
</protein>
<evidence type="ECO:0000313" key="3">
    <source>
        <dbReference type="Proteomes" id="UP000036367"/>
    </source>
</evidence>
<proteinExistence type="predicted"/>
<feature type="region of interest" description="Disordered" evidence="1">
    <location>
        <begin position="93"/>
        <end position="115"/>
    </location>
</feature>
<comment type="caution">
    <text evidence="2">The sequence shown here is derived from an EMBL/GenBank/DDBJ whole genome shotgun (WGS) entry which is preliminary data.</text>
</comment>
<dbReference type="STRING" id="595434.RISK_003694"/>
<organism evidence="2 3">
    <name type="scientific">Rhodopirellula islandica</name>
    <dbReference type="NCBI Taxonomy" id="595434"/>
    <lineage>
        <taxon>Bacteria</taxon>
        <taxon>Pseudomonadati</taxon>
        <taxon>Planctomycetota</taxon>
        <taxon>Planctomycetia</taxon>
        <taxon>Pirellulales</taxon>
        <taxon>Pirellulaceae</taxon>
        <taxon>Rhodopirellula</taxon>
    </lineage>
</organism>
<dbReference type="PATRIC" id="fig|595434.4.peg.3513"/>
<name>A0A0J1BC37_RHOIS</name>
<keyword evidence="3" id="KW-1185">Reference proteome</keyword>
<evidence type="ECO:0000256" key="1">
    <source>
        <dbReference type="SAM" id="MobiDB-lite"/>
    </source>
</evidence>
<accession>A0A0J1BC37</accession>
<dbReference type="Proteomes" id="UP000036367">
    <property type="component" value="Unassembled WGS sequence"/>
</dbReference>
<gene>
    <name evidence="2" type="ORF">RISK_003694</name>
</gene>
<feature type="compositionally biased region" description="Basic and acidic residues" evidence="1">
    <location>
        <begin position="99"/>
        <end position="109"/>
    </location>
</feature>
<dbReference type="AlphaFoldDB" id="A0A0J1BC37"/>
<reference evidence="2" key="1">
    <citation type="submission" date="2015-05" db="EMBL/GenBank/DDBJ databases">
        <title>Permanent draft genome of Rhodopirellula islandicus K833.</title>
        <authorList>
            <person name="Kizina J."/>
            <person name="Richter M."/>
            <person name="Glockner F.O."/>
            <person name="Harder J."/>
        </authorList>
    </citation>
    <scope>NUCLEOTIDE SEQUENCE [LARGE SCALE GENOMIC DNA]</scope>
    <source>
        <strain evidence="2">K833</strain>
    </source>
</reference>
<dbReference type="EMBL" id="LECT01000029">
    <property type="protein sequence ID" value="KLU04108.1"/>
    <property type="molecule type" value="Genomic_DNA"/>
</dbReference>
<evidence type="ECO:0000313" key="2">
    <source>
        <dbReference type="EMBL" id="KLU04108.1"/>
    </source>
</evidence>